<dbReference type="PANTHER" id="PTHR12147">
    <property type="entry name" value="METALLOPEPTIDASE M28 FAMILY MEMBER"/>
    <property type="match status" value="1"/>
</dbReference>
<dbReference type="AlphaFoldDB" id="F2JL50"/>
<evidence type="ECO:0000256" key="1">
    <source>
        <dbReference type="SAM" id="SignalP"/>
    </source>
</evidence>
<dbReference type="InterPro" id="IPR007484">
    <property type="entry name" value="Peptidase_M28"/>
</dbReference>
<dbReference type="Gene3D" id="3.40.630.10">
    <property type="entry name" value="Zn peptidases"/>
    <property type="match status" value="1"/>
</dbReference>
<feature type="domain" description="Peptidase M28" evidence="2">
    <location>
        <begin position="115"/>
        <end position="318"/>
    </location>
</feature>
<gene>
    <name evidence="3" type="ordered locus">Clole_4017</name>
</gene>
<dbReference type="eggNOG" id="COG2234">
    <property type="taxonomic scope" value="Bacteria"/>
</dbReference>
<feature type="chain" id="PRO_5003284241" evidence="1">
    <location>
        <begin position="27"/>
        <end position="331"/>
    </location>
</feature>
<dbReference type="Pfam" id="PF04389">
    <property type="entry name" value="Peptidase_M28"/>
    <property type="match status" value="1"/>
</dbReference>
<name>F2JL50_CELLD</name>
<dbReference type="GO" id="GO:0006508">
    <property type="term" value="P:proteolysis"/>
    <property type="evidence" value="ECO:0007669"/>
    <property type="project" value="InterPro"/>
</dbReference>
<dbReference type="HOGENOM" id="CLU_048743_0_0_9"/>
<protein>
    <submittedName>
        <fullName evidence="3">Peptidase M28</fullName>
    </submittedName>
</protein>
<organism evidence="3 4">
    <name type="scientific">Cellulosilyticum lentocellum (strain ATCC 49066 / DSM 5427 / NCIMB 11756 / RHM5)</name>
    <name type="common">Clostridium lentocellum</name>
    <dbReference type="NCBI Taxonomy" id="642492"/>
    <lineage>
        <taxon>Bacteria</taxon>
        <taxon>Bacillati</taxon>
        <taxon>Bacillota</taxon>
        <taxon>Clostridia</taxon>
        <taxon>Lachnospirales</taxon>
        <taxon>Cellulosilyticaceae</taxon>
        <taxon>Cellulosilyticum</taxon>
    </lineage>
</organism>
<keyword evidence="1" id="KW-0732">Signal</keyword>
<reference evidence="3 4" key="1">
    <citation type="journal article" date="2011" name="J. Bacteriol.">
        <title>Complete genome sequence of the cellulose-degrading bacterium Cellulosilyticum lentocellum.</title>
        <authorList>
            <consortium name="US DOE Joint Genome Institute"/>
            <person name="Miller D.A."/>
            <person name="Suen G."/>
            <person name="Bruce D."/>
            <person name="Copeland A."/>
            <person name="Cheng J.F."/>
            <person name="Detter C."/>
            <person name="Goodwin L.A."/>
            <person name="Han C.S."/>
            <person name="Hauser L.J."/>
            <person name="Land M.L."/>
            <person name="Lapidus A."/>
            <person name="Lucas S."/>
            <person name="Meincke L."/>
            <person name="Pitluck S."/>
            <person name="Tapia R."/>
            <person name="Teshima H."/>
            <person name="Woyke T."/>
            <person name="Fox B.G."/>
            <person name="Angert E.R."/>
            <person name="Currie C.R."/>
        </authorList>
    </citation>
    <scope>NUCLEOTIDE SEQUENCE [LARGE SCALE GENOMIC DNA]</scope>
    <source>
        <strain evidence="4">ATCC 49066 / DSM 5427 / NCIMB 11756 / RHM5</strain>
    </source>
</reference>
<proteinExistence type="predicted"/>
<dbReference type="PANTHER" id="PTHR12147:SF26">
    <property type="entry name" value="PEPTIDASE M28 DOMAIN-CONTAINING PROTEIN"/>
    <property type="match status" value="1"/>
</dbReference>
<feature type="signal peptide" evidence="1">
    <location>
        <begin position="1"/>
        <end position="26"/>
    </location>
</feature>
<dbReference type="EMBL" id="CP002582">
    <property type="protein sequence ID" value="ADZ85695.1"/>
    <property type="molecule type" value="Genomic_DNA"/>
</dbReference>
<sequence length="331" mass="36348">MFLINRKKAWLLSVIVALGSVGTCFASDTMDKRTATFIEQVNVERSLGFINHLSGTIGSRPAATDKEYEAACYIADELEKLGMTVEVQKFQYSKFFKKCTSWNVEAIRKPSGEDPQDTDDIVYVTAHFDSVSAGPGANDNASGTGAILEIANAMKDLDIDKEIRFVAFGGEEEGLLGSKVYTKFLSQDEKARSIACFNLDMVATDYETVTELGIYTADGKENLVTEVASRVGKELTSLSSKTTSYEAEAERDKTGKLITSSASDHDSFTRVGIPAAVFINIDPNKRTSIYGSLEPYYHTAKDQIEHISSERLERSIKLAGSAIYNTVETEH</sequence>
<dbReference type="Proteomes" id="UP000008467">
    <property type="component" value="Chromosome"/>
</dbReference>
<evidence type="ECO:0000259" key="2">
    <source>
        <dbReference type="Pfam" id="PF04389"/>
    </source>
</evidence>
<dbReference type="SUPFAM" id="SSF53187">
    <property type="entry name" value="Zn-dependent exopeptidases"/>
    <property type="match status" value="1"/>
</dbReference>
<evidence type="ECO:0000313" key="3">
    <source>
        <dbReference type="EMBL" id="ADZ85695.1"/>
    </source>
</evidence>
<dbReference type="GO" id="GO:0008235">
    <property type="term" value="F:metalloexopeptidase activity"/>
    <property type="evidence" value="ECO:0007669"/>
    <property type="project" value="InterPro"/>
</dbReference>
<dbReference type="InterPro" id="IPR045175">
    <property type="entry name" value="M28_fam"/>
</dbReference>
<accession>F2JL50</accession>
<dbReference type="STRING" id="642492.Clole_4017"/>
<evidence type="ECO:0000313" key="4">
    <source>
        <dbReference type="Proteomes" id="UP000008467"/>
    </source>
</evidence>
<dbReference type="KEGG" id="cle:Clole_4017"/>
<dbReference type="RefSeq" id="WP_013658967.1">
    <property type="nucleotide sequence ID" value="NC_015275.1"/>
</dbReference>
<keyword evidence="4" id="KW-1185">Reference proteome</keyword>